<evidence type="ECO:0000313" key="2">
    <source>
        <dbReference type="EMBL" id="MBL3655462.1"/>
    </source>
</evidence>
<dbReference type="RefSeq" id="WP_202243131.1">
    <property type="nucleotide sequence ID" value="NZ_JAESIY010000002.1"/>
</dbReference>
<keyword evidence="1" id="KW-0812">Transmembrane</keyword>
<comment type="caution">
    <text evidence="2">The sequence shown here is derived from an EMBL/GenBank/DDBJ whole genome shotgun (WGS) entry which is preliminary data.</text>
</comment>
<keyword evidence="1" id="KW-1133">Transmembrane helix</keyword>
<keyword evidence="3" id="KW-1185">Reference proteome</keyword>
<dbReference type="InterPro" id="IPR024623">
    <property type="entry name" value="YtxH"/>
</dbReference>
<keyword evidence="1" id="KW-0472">Membrane</keyword>
<dbReference type="EMBL" id="JAESIY010000002">
    <property type="protein sequence ID" value="MBL3655462.1"/>
    <property type="molecule type" value="Genomic_DNA"/>
</dbReference>
<accession>A0A937F5R5</accession>
<proteinExistence type="predicted"/>
<dbReference type="AlphaFoldDB" id="A0A937F5R5"/>
<dbReference type="Proteomes" id="UP000659388">
    <property type="component" value="Unassembled WGS sequence"/>
</dbReference>
<reference evidence="2" key="1">
    <citation type="submission" date="2021-01" db="EMBL/GenBank/DDBJ databases">
        <title>Fulvivirga kasyanovii gen. nov., sp nov., a novel member of the phylum Bacteroidetes isolated from seawater in a mussel farm.</title>
        <authorList>
            <person name="Zhao L.-H."/>
            <person name="Wang Z.-J."/>
        </authorList>
    </citation>
    <scope>NUCLEOTIDE SEQUENCE</scope>
    <source>
        <strain evidence="2">2943</strain>
    </source>
</reference>
<evidence type="ECO:0000256" key="1">
    <source>
        <dbReference type="SAM" id="Phobius"/>
    </source>
</evidence>
<dbReference type="PANTHER" id="PTHR35792:SF2">
    <property type="entry name" value="GENERAL STRESS PROTEIN"/>
    <property type="match status" value="1"/>
</dbReference>
<sequence>MNNTNIKIIAGFAAGAIAGALTGLLLAPESGDRTRKKIGKESDKLRESLSKSIAESFDAAKTKYSSLLDEYVAEGKKQLDKAKENVKLN</sequence>
<dbReference type="PANTHER" id="PTHR35792">
    <property type="entry name" value="GENERAL STRESS PROTEIN"/>
    <property type="match status" value="1"/>
</dbReference>
<organism evidence="2 3">
    <name type="scientific">Fulvivirga sediminis</name>
    <dbReference type="NCBI Taxonomy" id="2803949"/>
    <lineage>
        <taxon>Bacteria</taxon>
        <taxon>Pseudomonadati</taxon>
        <taxon>Bacteroidota</taxon>
        <taxon>Cytophagia</taxon>
        <taxon>Cytophagales</taxon>
        <taxon>Fulvivirgaceae</taxon>
        <taxon>Fulvivirga</taxon>
    </lineage>
</organism>
<dbReference type="InterPro" id="IPR052928">
    <property type="entry name" value="Desiccation-related_membrane"/>
</dbReference>
<name>A0A937F5R5_9BACT</name>
<gene>
    <name evidence="2" type="ORF">JL102_04920</name>
</gene>
<feature type="transmembrane region" description="Helical" evidence="1">
    <location>
        <begin position="6"/>
        <end position="27"/>
    </location>
</feature>
<evidence type="ECO:0000313" key="3">
    <source>
        <dbReference type="Proteomes" id="UP000659388"/>
    </source>
</evidence>
<protein>
    <submittedName>
        <fullName evidence="2">YtxH domain-containing protein</fullName>
    </submittedName>
</protein>
<dbReference type="Pfam" id="PF12732">
    <property type="entry name" value="YtxH"/>
    <property type="match status" value="1"/>
</dbReference>